<gene>
    <name evidence="2" type="ORF">SDC9_32080</name>
</gene>
<sequence>MPVPGDEGEPHIASRARKSRRFLQDAMLRTRAHLRVAARTSGTAALGRSSALHSRPDPPISARPAGNATGADVSSRIQRRSTLSATSRPPAARATATPRPVPSFVPSFTASILNSRLNFRRIVSDLRFPGHGLSCVSTKAAEAHHADPAFRFPEMCPSHRYVQQAPTAMITAPSSPDGPADTL</sequence>
<dbReference type="EMBL" id="VSSQ01000216">
    <property type="protein sequence ID" value="MPL86104.1"/>
    <property type="molecule type" value="Genomic_DNA"/>
</dbReference>
<evidence type="ECO:0000313" key="2">
    <source>
        <dbReference type="EMBL" id="MPL86104.1"/>
    </source>
</evidence>
<feature type="region of interest" description="Disordered" evidence="1">
    <location>
        <begin position="38"/>
        <end position="103"/>
    </location>
</feature>
<reference evidence="2" key="1">
    <citation type="submission" date="2019-08" db="EMBL/GenBank/DDBJ databases">
        <authorList>
            <person name="Kucharzyk K."/>
            <person name="Murdoch R.W."/>
            <person name="Higgins S."/>
            <person name="Loffler F."/>
        </authorList>
    </citation>
    <scope>NUCLEOTIDE SEQUENCE</scope>
</reference>
<comment type="caution">
    <text evidence="2">The sequence shown here is derived from an EMBL/GenBank/DDBJ whole genome shotgun (WGS) entry which is preliminary data.</text>
</comment>
<accession>A0A644V489</accession>
<dbReference type="AlphaFoldDB" id="A0A644V489"/>
<proteinExistence type="predicted"/>
<evidence type="ECO:0000256" key="1">
    <source>
        <dbReference type="SAM" id="MobiDB-lite"/>
    </source>
</evidence>
<name>A0A644V489_9ZZZZ</name>
<organism evidence="2">
    <name type="scientific">bioreactor metagenome</name>
    <dbReference type="NCBI Taxonomy" id="1076179"/>
    <lineage>
        <taxon>unclassified sequences</taxon>
        <taxon>metagenomes</taxon>
        <taxon>ecological metagenomes</taxon>
    </lineage>
</organism>
<protein>
    <submittedName>
        <fullName evidence="2">Uncharacterized protein</fullName>
    </submittedName>
</protein>
<feature type="compositionally biased region" description="Low complexity" evidence="1">
    <location>
        <begin position="84"/>
        <end position="98"/>
    </location>
</feature>